<organism evidence="2 3">
    <name type="scientific">Monilinia fructigena</name>
    <dbReference type="NCBI Taxonomy" id="38457"/>
    <lineage>
        <taxon>Eukaryota</taxon>
        <taxon>Fungi</taxon>
        <taxon>Dikarya</taxon>
        <taxon>Ascomycota</taxon>
        <taxon>Pezizomycotina</taxon>
        <taxon>Leotiomycetes</taxon>
        <taxon>Helotiales</taxon>
        <taxon>Sclerotiniaceae</taxon>
        <taxon>Monilinia</taxon>
    </lineage>
</organism>
<proteinExistence type="predicted"/>
<evidence type="ECO:0000313" key="2">
    <source>
        <dbReference type="EMBL" id="RAL61200.1"/>
    </source>
</evidence>
<comment type="caution">
    <text evidence="2">The sequence shown here is derived from an EMBL/GenBank/DDBJ whole genome shotgun (WGS) entry which is preliminary data.</text>
</comment>
<sequence length="117" mass="12638">MAMNRTVDDETRMADDAEFFAALPIMRRNYPEFAPVFTDSEELSINGGGSGMSTDSGVPELVIDAGTSEDDTGSGLQPSTPVDAGAQGVNSHAGMGRREYRNWWASHPFTINTTYTI</sequence>
<evidence type="ECO:0000256" key="1">
    <source>
        <dbReference type="SAM" id="MobiDB-lite"/>
    </source>
</evidence>
<dbReference type="EMBL" id="QKRW01000033">
    <property type="protein sequence ID" value="RAL61200.1"/>
    <property type="molecule type" value="Genomic_DNA"/>
</dbReference>
<evidence type="ECO:0000313" key="3">
    <source>
        <dbReference type="Proteomes" id="UP000249056"/>
    </source>
</evidence>
<reference evidence="2 3" key="1">
    <citation type="submission" date="2018-06" db="EMBL/GenBank/DDBJ databases">
        <title>Genome Sequence of the Brown Rot Fungal Pathogen Monilinia fructigena.</title>
        <authorList>
            <person name="Landi L."/>
            <person name="De Miccolis Angelini R.M."/>
            <person name="Pollastro S."/>
            <person name="Abate D."/>
            <person name="Faretra F."/>
            <person name="Romanazzi G."/>
        </authorList>
    </citation>
    <scope>NUCLEOTIDE SEQUENCE [LARGE SCALE GENOMIC DNA]</scope>
    <source>
        <strain evidence="2 3">Mfrg269</strain>
    </source>
</reference>
<dbReference type="Proteomes" id="UP000249056">
    <property type="component" value="Unassembled WGS sequence"/>
</dbReference>
<protein>
    <submittedName>
        <fullName evidence="2">Uncharacterized protein</fullName>
    </submittedName>
</protein>
<keyword evidence="3" id="KW-1185">Reference proteome</keyword>
<name>A0A395ILQ0_9HELO</name>
<dbReference type="AlphaFoldDB" id="A0A395ILQ0"/>
<gene>
    <name evidence="2" type="ORF">DID88_010279</name>
</gene>
<feature type="region of interest" description="Disordered" evidence="1">
    <location>
        <begin position="64"/>
        <end position="92"/>
    </location>
</feature>
<accession>A0A395ILQ0</accession>